<sequence length="78" mass="8763">MDVGNTLSKASRRTKLGRKLSRRLSLVTKVPNMISIKLKQELGGSRDSLRTNRASQPRSFEITAIAPDKTQRIVSRLK</sequence>
<accession>A0AAD8E529</accession>
<reference evidence="1" key="2">
    <citation type="submission" date="2023-05" db="EMBL/GenBank/DDBJ databases">
        <authorList>
            <person name="Fouks B."/>
        </authorList>
    </citation>
    <scope>NUCLEOTIDE SEQUENCE</scope>
    <source>
        <strain evidence="1">Stay&amp;Tobe</strain>
        <tissue evidence="1">Testes</tissue>
    </source>
</reference>
<dbReference type="EMBL" id="JASPKZ010009375">
    <property type="protein sequence ID" value="KAJ9577106.1"/>
    <property type="molecule type" value="Genomic_DNA"/>
</dbReference>
<proteinExistence type="predicted"/>
<reference evidence="1" key="1">
    <citation type="journal article" date="2023" name="IScience">
        <title>Live-bearing cockroach genome reveals convergent evolutionary mechanisms linked to viviparity in insects and beyond.</title>
        <authorList>
            <person name="Fouks B."/>
            <person name="Harrison M.C."/>
            <person name="Mikhailova A.A."/>
            <person name="Marchal E."/>
            <person name="English S."/>
            <person name="Carruthers M."/>
            <person name="Jennings E.C."/>
            <person name="Chiamaka E.L."/>
            <person name="Frigard R.A."/>
            <person name="Pippel M."/>
            <person name="Attardo G.M."/>
            <person name="Benoit J.B."/>
            <person name="Bornberg-Bauer E."/>
            <person name="Tobe S.S."/>
        </authorList>
    </citation>
    <scope>NUCLEOTIDE SEQUENCE</scope>
    <source>
        <strain evidence="1">Stay&amp;Tobe</strain>
    </source>
</reference>
<evidence type="ECO:0000313" key="1">
    <source>
        <dbReference type="EMBL" id="KAJ9577106.1"/>
    </source>
</evidence>
<feature type="non-terminal residue" evidence="1">
    <location>
        <position position="78"/>
    </location>
</feature>
<dbReference type="Proteomes" id="UP001233999">
    <property type="component" value="Unassembled WGS sequence"/>
</dbReference>
<comment type="caution">
    <text evidence="1">The sequence shown here is derived from an EMBL/GenBank/DDBJ whole genome shotgun (WGS) entry which is preliminary data.</text>
</comment>
<gene>
    <name evidence="1" type="ORF">L9F63_006314</name>
</gene>
<name>A0AAD8E529_DIPPU</name>
<keyword evidence="2" id="KW-1185">Reference proteome</keyword>
<dbReference type="AlphaFoldDB" id="A0AAD8E529"/>
<organism evidence="1 2">
    <name type="scientific">Diploptera punctata</name>
    <name type="common">Pacific beetle cockroach</name>
    <dbReference type="NCBI Taxonomy" id="6984"/>
    <lineage>
        <taxon>Eukaryota</taxon>
        <taxon>Metazoa</taxon>
        <taxon>Ecdysozoa</taxon>
        <taxon>Arthropoda</taxon>
        <taxon>Hexapoda</taxon>
        <taxon>Insecta</taxon>
        <taxon>Pterygota</taxon>
        <taxon>Neoptera</taxon>
        <taxon>Polyneoptera</taxon>
        <taxon>Dictyoptera</taxon>
        <taxon>Blattodea</taxon>
        <taxon>Blaberoidea</taxon>
        <taxon>Blaberidae</taxon>
        <taxon>Diplopterinae</taxon>
        <taxon>Diploptera</taxon>
    </lineage>
</organism>
<protein>
    <submittedName>
        <fullName evidence="1">Uncharacterized protein</fullName>
    </submittedName>
</protein>
<evidence type="ECO:0000313" key="2">
    <source>
        <dbReference type="Proteomes" id="UP001233999"/>
    </source>
</evidence>